<keyword evidence="3 6" id="KW-0067">ATP-binding</keyword>
<dbReference type="InterPro" id="IPR003593">
    <property type="entry name" value="AAA+_ATPase"/>
</dbReference>
<keyword evidence="2" id="KW-0547">Nucleotide-binding</keyword>
<evidence type="ECO:0000256" key="2">
    <source>
        <dbReference type="ARBA" id="ARBA00022741"/>
    </source>
</evidence>
<dbReference type="PROSITE" id="PS50893">
    <property type="entry name" value="ABC_TRANSPORTER_2"/>
    <property type="match status" value="1"/>
</dbReference>
<keyword evidence="7" id="KW-1185">Reference proteome</keyword>
<evidence type="ECO:0000313" key="6">
    <source>
        <dbReference type="EMBL" id="GID10394.1"/>
    </source>
</evidence>
<dbReference type="Pfam" id="PF00005">
    <property type="entry name" value="ABC_tran"/>
    <property type="match status" value="1"/>
</dbReference>
<name>A0A8J3NCG0_9ACTN</name>
<reference evidence="6" key="1">
    <citation type="submission" date="2021-01" db="EMBL/GenBank/DDBJ databases">
        <title>Whole genome shotgun sequence of Actinocatenispora rupis NBRC 107355.</title>
        <authorList>
            <person name="Komaki H."/>
            <person name="Tamura T."/>
        </authorList>
    </citation>
    <scope>NUCLEOTIDE SEQUENCE</scope>
    <source>
        <strain evidence="6">NBRC 107355</strain>
    </source>
</reference>
<dbReference type="PROSITE" id="PS00211">
    <property type="entry name" value="ABC_TRANSPORTER_1"/>
    <property type="match status" value="1"/>
</dbReference>
<dbReference type="InterPro" id="IPR017871">
    <property type="entry name" value="ABC_transporter-like_CS"/>
</dbReference>
<comment type="caution">
    <text evidence="6">The sequence shown here is derived from an EMBL/GenBank/DDBJ whole genome shotgun (WGS) entry which is preliminary data.</text>
</comment>
<dbReference type="Proteomes" id="UP000612808">
    <property type="component" value="Unassembled WGS sequence"/>
</dbReference>
<dbReference type="SUPFAM" id="SSF52540">
    <property type="entry name" value="P-loop containing nucleoside triphosphate hydrolases"/>
    <property type="match status" value="1"/>
</dbReference>
<gene>
    <name evidence="6" type="ORF">Aru02nite_12830</name>
</gene>
<dbReference type="CDD" id="cd03257">
    <property type="entry name" value="ABC_NikE_OppD_transporters"/>
    <property type="match status" value="1"/>
</dbReference>
<dbReference type="SMART" id="SM00382">
    <property type="entry name" value="AAA"/>
    <property type="match status" value="1"/>
</dbReference>
<keyword evidence="1" id="KW-0813">Transport</keyword>
<dbReference type="GO" id="GO:0016887">
    <property type="term" value="F:ATP hydrolysis activity"/>
    <property type="evidence" value="ECO:0007669"/>
    <property type="project" value="InterPro"/>
</dbReference>
<dbReference type="InterPro" id="IPR013563">
    <property type="entry name" value="Oligopep_ABC_C"/>
</dbReference>
<evidence type="ECO:0000256" key="4">
    <source>
        <dbReference type="SAM" id="MobiDB-lite"/>
    </source>
</evidence>
<feature type="region of interest" description="Disordered" evidence="4">
    <location>
        <begin position="263"/>
        <end position="292"/>
    </location>
</feature>
<dbReference type="PANTHER" id="PTHR43230">
    <property type="entry name" value="ABC-TYPE DIPEPTIDE/OLIGOPEPTIDE TRANSPORT SYSTEM, ATPASE COMPONENT"/>
    <property type="match status" value="1"/>
</dbReference>
<dbReference type="Gene3D" id="3.40.50.300">
    <property type="entry name" value="P-loop containing nucleotide triphosphate hydrolases"/>
    <property type="match status" value="1"/>
</dbReference>
<dbReference type="EMBL" id="BOMB01000007">
    <property type="protein sequence ID" value="GID10394.1"/>
    <property type="molecule type" value="Genomic_DNA"/>
</dbReference>
<protein>
    <submittedName>
        <fullName evidence="6">Dipeptide/oligopeptide/nickel ABC transporter ATP-binding protein</fullName>
    </submittedName>
</protein>
<evidence type="ECO:0000259" key="5">
    <source>
        <dbReference type="PROSITE" id="PS50893"/>
    </source>
</evidence>
<feature type="domain" description="ABC transporter" evidence="5">
    <location>
        <begin position="8"/>
        <end position="257"/>
    </location>
</feature>
<dbReference type="AlphaFoldDB" id="A0A8J3NCG0"/>
<dbReference type="GO" id="GO:0015833">
    <property type="term" value="P:peptide transport"/>
    <property type="evidence" value="ECO:0007669"/>
    <property type="project" value="InterPro"/>
</dbReference>
<accession>A0A8J3NCG0</accession>
<dbReference type="RefSeq" id="WP_203655626.1">
    <property type="nucleotide sequence ID" value="NZ_BAAAZM010000003.1"/>
</dbReference>
<organism evidence="6 7">
    <name type="scientific">Actinocatenispora rupis</name>
    <dbReference type="NCBI Taxonomy" id="519421"/>
    <lineage>
        <taxon>Bacteria</taxon>
        <taxon>Bacillati</taxon>
        <taxon>Actinomycetota</taxon>
        <taxon>Actinomycetes</taxon>
        <taxon>Micromonosporales</taxon>
        <taxon>Micromonosporaceae</taxon>
        <taxon>Actinocatenispora</taxon>
    </lineage>
</organism>
<dbReference type="Pfam" id="PF08352">
    <property type="entry name" value="oligo_HPY"/>
    <property type="match status" value="1"/>
</dbReference>
<dbReference type="InterPro" id="IPR003439">
    <property type="entry name" value="ABC_transporter-like_ATP-bd"/>
</dbReference>
<sequence length="343" mass="37418">MPGDQPVLEAVDVGKEFPVHDRFGGSRAVRAVEHANLALYPGRITALVGESGSGKTTLARLLALFHPPTSGEIRLDGLPVTAATPRGEYHSAVQLVFQDPFAALNSLHRARYMLRRALQLHGRGGSRAEVERASLDLLRRVNLTPPERILDSFPHQLSGGQRQRLVIARALAVQPRVLLADEPISMLDVSIRLDVLNLLATLRDEQGLAMLYITHDIASARYLADTVHVMYAGQTVEGGPRDSVILQPKHPYTRLLLDSSPDPARSMADGADDPFAGVAEAGEPPNLADPPPGCRFHPRCPFAMDECRREFPARTTFADGGWAHCWLHRKGRTGELLADVAVS</sequence>
<dbReference type="GO" id="GO:0005524">
    <property type="term" value="F:ATP binding"/>
    <property type="evidence" value="ECO:0007669"/>
    <property type="project" value="UniProtKB-KW"/>
</dbReference>
<dbReference type="NCBIfam" id="TIGR01727">
    <property type="entry name" value="oligo_HPY"/>
    <property type="match status" value="1"/>
</dbReference>
<evidence type="ECO:0000256" key="1">
    <source>
        <dbReference type="ARBA" id="ARBA00022448"/>
    </source>
</evidence>
<evidence type="ECO:0000256" key="3">
    <source>
        <dbReference type="ARBA" id="ARBA00022840"/>
    </source>
</evidence>
<dbReference type="PANTHER" id="PTHR43230:SF3">
    <property type="entry name" value="ABC-TYPE DIPEPTIDE_OLIGOPEPTIDE TRANSPORT SYSTEM, ATPASE COMPONENT"/>
    <property type="match status" value="1"/>
</dbReference>
<dbReference type="InterPro" id="IPR027417">
    <property type="entry name" value="P-loop_NTPase"/>
</dbReference>
<proteinExistence type="predicted"/>
<evidence type="ECO:0000313" key="7">
    <source>
        <dbReference type="Proteomes" id="UP000612808"/>
    </source>
</evidence>